<dbReference type="CDD" id="cd02440">
    <property type="entry name" value="AdoMet_MTases"/>
    <property type="match status" value="1"/>
</dbReference>
<comment type="catalytic activity">
    <reaction evidence="1 8">
        <text>malonyl-[ACP] + S-adenosyl-L-methionine = malonyl-[ACP] methyl ester + S-adenosyl-L-homocysteine</text>
        <dbReference type="Rhea" id="RHEA:17105"/>
        <dbReference type="Rhea" id="RHEA-COMP:9623"/>
        <dbReference type="Rhea" id="RHEA-COMP:9954"/>
        <dbReference type="ChEBI" id="CHEBI:57856"/>
        <dbReference type="ChEBI" id="CHEBI:59789"/>
        <dbReference type="ChEBI" id="CHEBI:78449"/>
        <dbReference type="ChEBI" id="CHEBI:78845"/>
        <dbReference type="EC" id="2.1.1.197"/>
    </reaction>
</comment>
<dbReference type="SUPFAM" id="SSF53335">
    <property type="entry name" value="S-adenosyl-L-methionine-dependent methyltransferases"/>
    <property type="match status" value="1"/>
</dbReference>
<dbReference type="GO" id="GO:0102130">
    <property type="term" value="F:malonyl-CoA methyltransferase activity"/>
    <property type="evidence" value="ECO:0007669"/>
    <property type="project" value="UniProtKB-EC"/>
</dbReference>
<evidence type="ECO:0000256" key="8">
    <source>
        <dbReference type="HAMAP-Rule" id="MF_00835"/>
    </source>
</evidence>
<name>A0A3P3QN38_9GAMM</name>
<dbReference type="EC" id="2.1.1.197" evidence="3 8"/>
<evidence type="ECO:0000256" key="3">
    <source>
        <dbReference type="ARBA" id="ARBA00012327"/>
    </source>
</evidence>
<evidence type="ECO:0000256" key="2">
    <source>
        <dbReference type="ARBA" id="ARBA00004746"/>
    </source>
</evidence>
<dbReference type="GO" id="GO:0032259">
    <property type="term" value="P:methylation"/>
    <property type="evidence" value="ECO:0007669"/>
    <property type="project" value="UniProtKB-KW"/>
</dbReference>
<evidence type="ECO:0000256" key="6">
    <source>
        <dbReference type="ARBA" id="ARBA00022691"/>
    </source>
</evidence>
<evidence type="ECO:0000256" key="7">
    <source>
        <dbReference type="ARBA" id="ARBA00022756"/>
    </source>
</evidence>
<evidence type="ECO:0000313" key="10">
    <source>
        <dbReference type="EMBL" id="RRJ22652.1"/>
    </source>
</evidence>
<comment type="pathway">
    <text evidence="2 8">Cofactor biosynthesis; biotin biosynthesis.</text>
</comment>
<reference evidence="10 11" key="1">
    <citation type="submission" date="2018-11" db="EMBL/GenBank/DDBJ databases">
        <title>Draft genome analysis of Rheinheimera mesophila isolated from an industrial waste site.</title>
        <authorList>
            <person name="Yu Q."/>
            <person name="Qi Y."/>
            <person name="Zhang H."/>
            <person name="Lu Y."/>
            <person name="Pu J."/>
        </authorList>
    </citation>
    <scope>NUCLEOTIDE SEQUENCE [LARGE SCALE GENOMIC DNA]</scope>
    <source>
        <strain evidence="10 11">IITR13</strain>
    </source>
</reference>
<dbReference type="AlphaFoldDB" id="A0A3P3QN38"/>
<dbReference type="InterPro" id="IPR050602">
    <property type="entry name" value="Malonyl-ACP_OMT"/>
</dbReference>
<dbReference type="Pfam" id="PF08241">
    <property type="entry name" value="Methyltransf_11"/>
    <property type="match status" value="1"/>
</dbReference>
<keyword evidence="7 8" id="KW-0093">Biotin biosynthesis</keyword>
<evidence type="ECO:0000256" key="4">
    <source>
        <dbReference type="ARBA" id="ARBA00022603"/>
    </source>
</evidence>
<comment type="similarity">
    <text evidence="8">Belongs to the methyltransferase superfamily.</text>
</comment>
<sequence>MAMNALALSDDIARHFGRARDSYQQAARLQRVVAEKALSLLPATAGLLVDLGSGPGWFHPRLRQHCTDLVALDLSFDMLEKTSAAQQVSLAVQADAQSLPLASETTDRVFSSLMLQWCEKPELVLQEAHRVLKPGGLAVISTLLDGTLQEFKQAWAQVDQHQHINQFLPLNFYQQLAQDLPELGLRLQTELVKLDYPDVLALARELKDLGANTVTQGRNKALTGKQRWQKVQQAYPTHCSYGQIHASYQVLYLTLTKQNRD</sequence>
<comment type="function">
    <text evidence="8">Converts the free carboxyl group of a malonyl-thioester to its methyl ester by transfer of a methyl group from S-adenosyl-L-methionine (SAM). It allows to synthesize pimeloyl-ACP via the fatty acid synthetic pathway.</text>
</comment>
<organism evidence="10 11">
    <name type="scientific">Rheinheimera mesophila</name>
    <dbReference type="NCBI Taxonomy" id="1547515"/>
    <lineage>
        <taxon>Bacteria</taxon>
        <taxon>Pseudomonadati</taxon>
        <taxon>Pseudomonadota</taxon>
        <taxon>Gammaproteobacteria</taxon>
        <taxon>Chromatiales</taxon>
        <taxon>Chromatiaceae</taxon>
        <taxon>Rheinheimera</taxon>
    </lineage>
</organism>
<dbReference type="InterPro" id="IPR011814">
    <property type="entry name" value="BioC"/>
</dbReference>
<feature type="domain" description="Methyltransferase type 11" evidence="9">
    <location>
        <begin position="49"/>
        <end position="140"/>
    </location>
</feature>
<dbReference type="Gene3D" id="3.40.50.150">
    <property type="entry name" value="Vaccinia Virus protein VP39"/>
    <property type="match status" value="1"/>
</dbReference>
<dbReference type="GO" id="GO:0009102">
    <property type="term" value="P:biotin biosynthetic process"/>
    <property type="evidence" value="ECO:0007669"/>
    <property type="project" value="UniProtKB-UniRule"/>
</dbReference>
<dbReference type="PANTHER" id="PTHR13090">
    <property type="entry name" value="ARGININE-HYDROXYLASE NDUFAF5, MITOCHONDRIAL"/>
    <property type="match status" value="1"/>
</dbReference>
<keyword evidence="6 8" id="KW-0949">S-adenosyl-L-methionine</keyword>
<dbReference type="HAMAP" id="MF_00835">
    <property type="entry name" value="BioC"/>
    <property type="match status" value="1"/>
</dbReference>
<dbReference type="PANTHER" id="PTHR13090:SF1">
    <property type="entry name" value="ARGININE-HYDROXYLASE NDUFAF5, MITOCHONDRIAL"/>
    <property type="match status" value="1"/>
</dbReference>
<dbReference type="InterPro" id="IPR013216">
    <property type="entry name" value="Methyltransf_11"/>
</dbReference>
<evidence type="ECO:0000259" key="9">
    <source>
        <dbReference type="Pfam" id="PF08241"/>
    </source>
</evidence>
<dbReference type="GO" id="GO:0008757">
    <property type="term" value="F:S-adenosylmethionine-dependent methyltransferase activity"/>
    <property type="evidence" value="ECO:0007669"/>
    <property type="project" value="InterPro"/>
</dbReference>
<comment type="caution">
    <text evidence="10">The sequence shown here is derived from an EMBL/GenBank/DDBJ whole genome shotgun (WGS) entry which is preliminary data.</text>
</comment>
<dbReference type="GO" id="GO:0010340">
    <property type="term" value="F:carboxyl-O-methyltransferase activity"/>
    <property type="evidence" value="ECO:0007669"/>
    <property type="project" value="UniProtKB-UniRule"/>
</dbReference>
<dbReference type="Proteomes" id="UP000276260">
    <property type="component" value="Unassembled WGS sequence"/>
</dbReference>
<evidence type="ECO:0000256" key="1">
    <source>
        <dbReference type="ARBA" id="ARBA00000852"/>
    </source>
</evidence>
<evidence type="ECO:0000256" key="5">
    <source>
        <dbReference type="ARBA" id="ARBA00022679"/>
    </source>
</evidence>
<dbReference type="UniPathway" id="UPA00078"/>
<gene>
    <name evidence="8" type="primary">bioC</name>
    <name evidence="10" type="ORF">EIK76_00780</name>
</gene>
<accession>A0A3P3QN38</accession>
<keyword evidence="5 8" id="KW-0808">Transferase</keyword>
<proteinExistence type="inferred from homology"/>
<dbReference type="EMBL" id="RRCF01000001">
    <property type="protein sequence ID" value="RRJ22652.1"/>
    <property type="molecule type" value="Genomic_DNA"/>
</dbReference>
<keyword evidence="4 8" id="KW-0489">Methyltransferase</keyword>
<evidence type="ECO:0000313" key="11">
    <source>
        <dbReference type="Proteomes" id="UP000276260"/>
    </source>
</evidence>
<dbReference type="OrthoDB" id="9760689at2"/>
<keyword evidence="11" id="KW-1185">Reference proteome</keyword>
<dbReference type="InterPro" id="IPR029063">
    <property type="entry name" value="SAM-dependent_MTases_sf"/>
</dbReference>
<protein>
    <recommendedName>
        <fullName evidence="3 8">Malonyl-[acyl-carrier protein] O-methyltransferase</fullName>
        <shortName evidence="8">Malonyl-ACP O-methyltransferase</shortName>
        <ecNumber evidence="3 8">2.1.1.197</ecNumber>
    </recommendedName>
    <alternativeName>
        <fullName evidence="8">Biotin synthesis protein BioC</fullName>
    </alternativeName>
</protein>